<keyword evidence="6" id="KW-1185">Reference proteome</keyword>
<dbReference type="SMART" id="SM00708">
    <property type="entry name" value="PhBP"/>
    <property type="match status" value="1"/>
</dbReference>
<dbReference type="Proteomes" id="UP001151699">
    <property type="component" value="Unassembled WGS sequence"/>
</dbReference>
<reference evidence="5" key="1">
    <citation type="submission" date="2022-07" db="EMBL/GenBank/DDBJ databases">
        <authorList>
            <person name="Trinca V."/>
            <person name="Uliana J.V.C."/>
            <person name="Torres T.T."/>
            <person name="Ward R.J."/>
            <person name="Monesi N."/>
        </authorList>
    </citation>
    <scope>NUCLEOTIDE SEQUENCE</scope>
    <source>
        <strain evidence="5">HSMRA1968</strain>
        <tissue evidence="5">Whole embryos</tissue>
    </source>
</reference>
<dbReference type="EMBL" id="WJQU01001455">
    <property type="protein sequence ID" value="KAJ6633937.1"/>
    <property type="molecule type" value="Genomic_DNA"/>
</dbReference>
<evidence type="ECO:0000256" key="2">
    <source>
        <dbReference type="ARBA" id="ARBA00008098"/>
    </source>
</evidence>
<keyword evidence="4" id="KW-0732">Signal</keyword>
<gene>
    <name evidence="5" type="primary">Obp28a_0</name>
    <name evidence="5" type="ORF">Bhyg_17912</name>
</gene>
<sequence>MTLLFKIVFLAGVLVVASKPFTEEERLAMFTELIGNCKAKEGASDNDVQEAIEHKPPTTQQGRCFNACMMENLGIMVNSKLSVEGSIKIAEMTGDATKVKNSEAVSLECQSVGGGDRCDSVAEIMQCVEQACAKLGIDPAKDLH</sequence>
<keyword evidence="3" id="KW-0964">Secreted</keyword>
<feature type="chain" id="PRO_5040421338" evidence="4">
    <location>
        <begin position="19"/>
        <end position="144"/>
    </location>
</feature>
<evidence type="ECO:0000313" key="5">
    <source>
        <dbReference type="EMBL" id="KAJ6633937.1"/>
    </source>
</evidence>
<accession>A0A9Q0MM52</accession>
<comment type="subcellular location">
    <subcellularLocation>
        <location evidence="1">Secreted</location>
    </subcellularLocation>
</comment>
<dbReference type="GO" id="GO:0005549">
    <property type="term" value="F:odorant binding"/>
    <property type="evidence" value="ECO:0007669"/>
    <property type="project" value="InterPro"/>
</dbReference>
<comment type="caution">
    <text evidence="5">The sequence shown here is derived from an EMBL/GenBank/DDBJ whole genome shotgun (WGS) entry which is preliminary data.</text>
</comment>
<protein>
    <submittedName>
        <fullName evidence="5">General odorant-binding protein 28a</fullName>
    </submittedName>
</protein>
<evidence type="ECO:0000256" key="4">
    <source>
        <dbReference type="SAM" id="SignalP"/>
    </source>
</evidence>
<feature type="signal peptide" evidence="4">
    <location>
        <begin position="1"/>
        <end position="18"/>
    </location>
</feature>
<dbReference type="InterPro" id="IPR006170">
    <property type="entry name" value="PBP/GOBP"/>
</dbReference>
<proteinExistence type="inferred from homology"/>
<evidence type="ECO:0000256" key="1">
    <source>
        <dbReference type="ARBA" id="ARBA00004613"/>
    </source>
</evidence>
<dbReference type="OrthoDB" id="6595846at2759"/>
<dbReference type="AlphaFoldDB" id="A0A9Q0MM52"/>
<dbReference type="Pfam" id="PF01395">
    <property type="entry name" value="PBP_GOBP"/>
    <property type="match status" value="1"/>
</dbReference>
<organism evidence="5 6">
    <name type="scientific">Pseudolycoriella hygida</name>
    <dbReference type="NCBI Taxonomy" id="35572"/>
    <lineage>
        <taxon>Eukaryota</taxon>
        <taxon>Metazoa</taxon>
        <taxon>Ecdysozoa</taxon>
        <taxon>Arthropoda</taxon>
        <taxon>Hexapoda</taxon>
        <taxon>Insecta</taxon>
        <taxon>Pterygota</taxon>
        <taxon>Neoptera</taxon>
        <taxon>Endopterygota</taxon>
        <taxon>Diptera</taxon>
        <taxon>Nematocera</taxon>
        <taxon>Sciaroidea</taxon>
        <taxon>Sciaridae</taxon>
        <taxon>Pseudolycoriella</taxon>
    </lineage>
</organism>
<dbReference type="CDD" id="cd23992">
    <property type="entry name" value="PBP_GOBP"/>
    <property type="match status" value="1"/>
</dbReference>
<evidence type="ECO:0000313" key="6">
    <source>
        <dbReference type="Proteomes" id="UP001151699"/>
    </source>
</evidence>
<name>A0A9Q0MM52_9DIPT</name>
<dbReference type="InterPro" id="IPR036728">
    <property type="entry name" value="PBP_GOBP_sf"/>
</dbReference>
<dbReference type="GO" id="GO:0005576">
    <property type="term" value="C:extracellular region"/>
    <property type="evidence" value="ECO:0007669"/>
    <property type="project" value="UniProtKB-SubCell"/>
</dbReference>
<comment type="similarity">
    <text evidence="2">Belongs to the PBP/GOBP family.</text>
</comment>
<dbReference type="SUPFAM" id="SSF47565">
    <property type="entry name" value="Insect pheromone/odorant-binding proteins"/>
    <property type="match status" value="1"/>
</dbReference>
<evidence type="ECO:0000256" key="3">
    <source>
        <dbReference type="ARBA" id="ARBA00022525"/>
    </source>
</evidence>
<dbReference type="Gene3D" id="1.10.238.20">
    <property type="entry name" value="Pheromone/general odorant binding protein domain"/>
    <property type="match status" value="1"/>
</dbReference>